<gene>
    <name evidence="6" type="ORF">NMOB1V02_LOCUS10331</name>
</gene>
<dbReference type="OrthoDB" id="5835829at2759"/>
<feature type="compositionally biased region" description="Polar residues" evidence="4">
    <location>
        <begin position="316"/>
        <end position="325"/>
    </location>
</feature>
<protein>
    <submittedName>
        <fullName evidence="6">Uncharacterized protein</fullName>
    </submittedName>
</protein>
<evidence type="ECO:0000313" key="6">
    <source>
        <dbReference type="EMBL" id="CAD7282710.1"/>
    </source>
</evidence>
<accession>A0A7R9BWU6</accession>
<evidence type="ECO:0000256" key="2">
    <source>
        <dbReference type="ARBA" id="ARBA00022676"/>
    </source>
</evidence>
<dbReference type="Proteomes" id="UP000678499">
    <property type="component" value="Unassembled WGS sequence"/>
</dbReference>
<evidence type="ECO:0000256" key="4">
    <source>
        <dbReference type="SAM" id="MobiDB-lite"/>
    </source>
</evidence>
<feature type="transmembrane region" description="Helical" evidence="5">
    <location>
        <begin position="31"/>
        <end position="54"/>
    </location>
</feature>
<dbReference type="EMBL" id="OA886243">
    <property type="protein sequence ID" value="CAD7282710.1"/>
    <property type="molecule type" value="Genomic_DNA"/>
</dbReference>
<keyword evidence="3" id="KW-0808">Transferase</keyword>
<feature type="compositionally biased region" description="Polar residues" evidence="4">
    <location>
        <begin position="288"/>
        <end position="306"/>
    </location>
</feature>
<dbReference type="InterPro" id="IPR050271">
    <property type="entry name" value="UDP-glycosyltransferase"/>
</dbReference>
<dbReference type="PANTHER" id="PTHR48043:SF159">
    <property type="entry name" value="EG:EG0003.4 PROTEIN-RELATED"/>
    <property type="match status" value="1"/>
</dbReference>
<sequence>IEYLARHRGADDHLRPASRDLEWYQVYMLDIWALVVLIIAVYVAFLVSCCRFLFCCSRGGENKVTSKRQKVSGSHPKTRAFITHGGMLGTQEASYHGVPMIGFPMGADQHLNLVKSVRDGVAVKMDWGNYSAETIVDSVTLVINDPSYKSNVMKRKQLLHDQPESPLQRAVWWIEYLARHRGADDHLRPASRDLEWYQVYMLDIWALVVLIIAVYLAFLVSCCRFLFCCSRGGENKVTSKRQKVDNMTRLMIRSILTLVLLITSCVLCANKNPPTTNAPENRAKSETGSKASVNEPANTAQQAKQRTATDEKDHTSANSSKNTSADAKRAEETVTRSSAKNQTQQQQCYKIFIVAPFAPKGDNEVFSTLAAGLAARCHQVTSLVAFPVQKSVILPKGVKELSSKTYRTLSDELRRFTRDSFSRFATWDAIKFIWEKARQAGNVCERFLADPLTKRLLTDDVEKFDILLLAPSLSEECQLIFAQIHKTRFNTPWVHFITTSSDYSTSLLSPNRFLDLPDKQGFLERSLNAILTVLANWVRVKYAYPKIEGVLRREVDPTFDSLEKLEETSALLLLGSDEILGYPAVRSGQEIQVGGLQCREPKPLSSEELESWYQESGQTGVLIVGLGFTIKELSAEDTATFATAFGKIKQKVLWESSENSTGLPKNVRTTSALTHDMLGHPKTRAIITTGSVRGTQEACYHGIPILALLTNAEQRMNIHKVVRDGIGISLSWANLTTASIINAVNALTSPNNRFKKNILRKSRLMKNQMTSPLDRAIWWLEFVAREKDTRLLRPAIRDMPSYQVHLVDVASFLVILLVLHLCGIGLTLLFYCRCRNKRREVDKDLGSIFNYDSGSSNRGSRNKDVFKRD</sequence>
<dbReference type="SUPFAM" id="SSF53756">
    <property type="entry name" value="UDP-Glycosyltransferase/glycogen phosphorylase"/>
    <property type="match status" value="2"/>
</dbReference>
<comment type="similarity">
    <text evidence="1">Belongs to the UDP-glycosyltransferase family.</text>
</comment>
<feature type="transmembrane region" description="Helical" evidence="5">
    <location>
        <begin position="204"/>
        <end position="229"/>
    </location>
</feature>
<evidence type="ECO:0000256" key="3">
    <source>
        <dbReference type="ARBA" id="ARBA00022679"/>
    </source>
</evidence>
<dbReference type="InterPro" id="IPR002213">
    <property type="entry name" value="UDP_glucos_trans"/>
</dbReference>
<dbReference type="GO" id="GO:0008194">
    <property type="term" value="F:UDP-glycosyltransferase activity"/>
    <property type="evidence" value="ECO:0007669"/>
    <property type="project" value="InterPro"/>
</dbReference>
<proteinExistence type="inferred from homology"/>
<keyword evidence="2" id="KW-0328">Glycosyltransferase</keyword>
<evidence type="ECO:0000256" key="1">
    <source>
        <dbReference type="ARBA" id="ARBA00009995"/>
    </source>
</evidence>
<dbReference type="Pfam" id="PF00201">
    <property type="entry name" value="UDPGT"/>
    <property type="match status" value="3"/>
</dbReference>
<feature type="non-terminal residue" evidence="6">
    <location>
        <position position="869"/>
    </location>
</feature>
<keyword evidence="5" id="KW-1133">Transmembrane helix</keyword>
<dbReference type="PANTHER" id="PTHR48043">
    <property type="entry name" value="EG:EG0003.4 PROTEIN-RELATED"/>
    <property type="match status" value="1"/>
</dbReference>
<feature type="transmembrane region" description="Helical" evidence="5">
    <location>
        <begin position="809"/>
        <end position="831"/>
    </location>
</feature>
<reference evidence="6" key="1">
    <citation type="submission" date="2020-11" db="EMBL/GenBank/DDBJ databases">
        <authorList>
            <person name="Tran Van P."/>
        </authorList>
    </citation>
    <scope>NUCLEOTIDE SEQUENCE</scope>
</reference>
<feature type="region of interest" description="Disordered" evidence="4">
    <location>
        <begin position="275"/>
        <end position="341"/>
    </location>
</feature>
<dbReference type="AlphaFoldDB" id="A0A7R9BWU6"/>
<keyword evidence="5" id="KW-0472">Membrane</keyword>
<keyword evidence="7" id="KW-1185">Reference proteome</keyword>
<name>A0A7R9BWU6_9CRUS</name>
<evidence type="ECO:0000256" key="5">
    <source>
        <dbReference type="SAM" id="Phobius"/>
    </source>
</evidence>
<organism evidence="6">
    <name type="scientific">Notodromas monacha</name>
    <dbReference type="NCBI Taxonomy" id="399045"/>
    <lineage>
        <taxon>Eukaryota</taxon>
        <taxon>Metazoa</taxon>
        <taxon>Ecdysozoa</taxon>
        <taxon>Arthropoda</taxon>
        <taxon>Crustacea</taxon>
        <taxon>Oligostraca</taxon>
        <taxon>Ostracoda</taxon>
        <taxon>Podocopa</taxon>
        <taxon>Podocopida</taxon>
        <taxon>Cypridocopina</taxon>
        <taxon>Cypridoidea</taxon>
        <taxon>Cyprididae</taxon>
        <taxon>Notodromas</taxon>
    </lineage>
</organism>
<dbReference type="EMBL" id="CAJPEX010004206">
    <property type="protein sequence ID" value="CAG0922862.1"/>
    <property type="molecule type" value="Genomic_DNA"/>
</dbReference>
<evidence type="ECO:0000313" key="7">
    <source>
        <dbReference type="Proteomes" id="UP000678499"/>
    </source>
</evidence>
<dbReference type="CDD" id="cd03784">
    <property type="entry name" value="GT1_Gtf-like"/>
    <property type="match status" value="1"/>
</dbReference>
<dbReference type="Gene3D" id="3.40.50.2000">
    <property type="entry name" value="Glycogen Phosphorylase B"/>
    <property type="match status" value="2"/>
</dbReference>
<keyword evidence="5" id="KW-0812">Transmembrane</keyword>